<reference evidence="7 8" key="1">
    <citation type="submission" date="2016-07" db="EMBL/GenBank/DDBJ databases">
        <title>Genome and transcriptome analysis of iron-reducing fermentative bacteria Anoxybacter fermentans.</title>
        <authorList>
            <person name="Zeng X."/>
            <person name="Shao Z."/>
        </authorList>
    </citation>
    <scope>NUCLEOTIDE SEQUENCE [LARGE SCALE GENOMIC DNA]</scope>
    <source>
        <strain evidence="7 8">DY22613</strain>
    </source>
</reference>
<dbReference type="GO" id="GO:0006313">
    <property type="term" value="P:DNA transposition"/>
    <property type="evidence" value="ECO:0007669"/>
    <property type="project" value="UniProtKB-UniRule"/>
</dbReference>
<sequence length="190" mass="22675">MIKEFIQKLLKAELTEFLNYEKYDPKGKNSGNSRNGYYTRSFKTKYGNIQDLKVPRDRNGEFKTVLFEPYQRCDNWLEKMIINMYAKGLSTRDIAETIEKMYGTKYSASSVSNLTDVALEELNKWHQRKFKRRYNVLYTDGMSVKLRREYVDNESVYVIIGIDEEGYREILDFYIDPHDALHHHLNEYFA</sequence>
<protein>
    <recommendedName>
        <fullName evidence="6">Mutator family transposase</fullName>
    </recommendedName>
</protein>
<keyword evidence="5 6" id="KW-0233">DNA recombination</keyword>
<keyword evidence="4 6" id="KW-0238">DNA-binding</keyword>
<comment type="function">
    <text evidence="1 6">Required for the transposition of the insertion element.</text>
</comment>
<evidence type="ECO:0000256" key="5">
    <source>
        <dbReference type="ARBA" id="ARBA00023172"/>
    </source>
</evidence>
<dbReference type="PANTHER" id="PTHR33217">
    <property type="entry name" value="TRANSPOSASE FOR INSERTION SEQUENCE ELEMENT IS1081"/>
    <property type="match status" value="1"/>
</dbReference>
<gene>
    <name evidence="7" type="ORF">BBF96_08075</name>
</gene>
<dbReference type="GO" id="GO:0003677">
    <property type="term" value="F:DNA binding"/>
    <property type="evidence" value="ECO:0007669"/>
    <property type="project" value="UniProtKB-UniRule"/>
</dbReference>
<evidence type="ECO:0000256" key="3">
    <source>
        <dbReference type="ARBA" id="ARBA00022578"/>
    </source>
</evidence>
<evidence type="ECO:0000256" key="1">
    <source>
        <dbReference type="ARBA" id="ARBA00002190"/>
    </source>
</evidence>
<keyword evidence="3 6" id="KW-0815">Transposition</keyword>
<dbReference type="InterPro" id="IPR001207">
    <property type="entry name" value="Transposase_mutator"/>
</dbReference>
<dbReference type="AlphaFoldDB" id="A0A3Q9HQC9"/>
<evidence type="ECO:0000313" key="8">
    <source>
        <dbReference type="Proteomes" id="UP000267250"/>
    </source>
</evidence>
<keyword evidence="8" id="KW-1185">Reference proteome</keyword>
<organism evidence="7 8">
    <name type="scientific">Anoxybacter fermentans</name>
    <dbReference type="NCBI Taxonomy" id="1323375"/>
    <lineage>
        <taxon>Bacteria</taxon>
        <taxon>Bacillati</taxon>
        <taxon>Bacillota</taxon>
        <taxon>Clostridia</taxon>
        <taxon>Halanaerobiales</taxon>
        <taxon>Anoxybacter</taxon>
    </lineage>
</organism>
<name>A0A3Q9HQC9_9FIRM</name>
<dbReference type="Pfam" id="PF00872">
    <property type="entry name" value="Transposase_mut"/>
    <property type="match status" value="1"/>
</dbReference>
<evidence type="ECO:0000313" key="7">
    <source>
        <dbReference type="EMBL" id="AZR73341.1"/>
    </source>
</evidence>
<keyword evidence="6" id="KW-0814">Transposable element</keyword>
<dbReference type="EMBL" id="CP016379">
    <property type="protein sequence ID" value="AZR73341.1"/>
    <property type="molecule type" value="Genomic_DNA"/>
</dbReference>
<comment type="similarity">
    <text evidence="2 6">Belongs to the transposase mutator family.</text>
</comment>
<proteinExistence type="inferred from homology"/>
<dbReference type="Proteomes" id="UP000267250">
    <property type="component" value="Chromosome"/>
</dbReference>
<evidence type="ECO:0000256" key="2">
    <source>
        <dbReference type="ARBA" id="ARBA00010961"/>
    </source>
</evidence>
<dbReference type="PANTHER" id="PTHR33217:SF8">
    <property type="entry name" value="MUTATOR FAMILY TRANSPOSASE"/>
    <property type="match status" value="1"/>
</dbReference>
<evidence type="ECO:0000256" key="4">
    <source>
        <dbReference type="ARBA" id="ARBA00023125"/>
    </source>
</evidence>
<evidence type="ECO:0000256" key="6">
    <source>
        <dbReference type="RuleBase" id="RU365089"/>
    </source>
</evidence>
<accession>A0A3Q9HQC9</accession>
<dbReference type="GO" id="GO:0004803">
    <property type="term" value="F:transposase activity"/>
    <property type="evidence" value="ECO:0007669"/>
    <property type="project" value="UniProtKB-UniRule"/>
</dbReference>
<dbReference type="KEGG" id="aft:BBF96_08075"/>